<protein>
    <submittedName>
        <fullName evidence="4">Putative oxidoreductase YvaA</fullName>
        <ecNumber evidence="4">1.-.-.-</ecNumber>
    </submittedName>
</protein>
<dbReference type="Pfam" id="PF22725">
    <property type="entry name" value="GFO_IDH_MocA_C3"/>
    <property type="match status" value="1"/>
</dbReference>
<sequence length="353" mass="38796">MGTLRIGIIGAGGIAAKLHLPEMKTAEDAEVVVLSGRRQSRLETLCRKFDVPRWTNSYEEVIADPEIDGVIVALPHPLHVKYGLMALEAGKHVHMQKPLSTSLEEAEQFVQAAEKTDRTVLSLPFVARPHVLAARQLIEEGRLGQLSSAHARFSHGGPEVYYAGIQEILEEEPDDNLWFFDADRADVGALFDMGVYAIAHLVTLMGSVTAVTCRCTTVAKPTRLEDTASLILDFANGGLGTAETGWCDAAKTFEFSIHGTEGKVVSPSLSGELHHYRPGSRTDEDAPQIHEQIDLSGWPVQNSHQHWVECIRQGVHPPLTNARFARHVTEIMLAGLQSSRERTTVPVHSRLEV</sequence>
<accession>A0A517ZD22</accession>
<evidence type="ECO:0000259" key="3">
    <source>
        <dbReference type="Pfam" id="PF22725"/>
    </source>
</evidence>
<feature type="domain" description="GFO/IDH/MocA-like oxidoreductase" evidence="3">
    <location>
        <begin position="132"/>
        <end position="264"/>
    </location>
</feature>
<dbReference type="Proteomes" id="UP000320496">
    <property type="component" value="Chromosome"/>
</dbReference>
<organism evidence="4 5">
    <name type="scientific">Maioricimonas rarisocia</name>
    <dbReference type="NCBI Taxonomy" id="2528026"/>
    <lineage>
        <taxon>Bacteria</taxon>
        <taxon>Pseudomonadati</taxon>
        <taxon>Planctomycetota</taxon>
        <taxon>Planctomycetia</taxon>
        <taxon>Planctomycetales</taxon>
        <taxon>Planctomycetaceae</taxon>
        <taxon>Maioricimonas</taxon>
    </lineage>
</organism>
<dbReference type="Gene3D" id="3.30.360.10">
    <property type="entry name" value="Dihydrodipicolinate Reductase, domain 2"/>
    <property type="match status" value="1"/>
</dbReference>
<dbReference type="InterPro" id="IPR036291">
    <property type="entry name" value="NAD(P)-bd_dom_sf"/>
</dbReference>
<dbReference type="PANTHER" id="PTHR43818:SF11">
    <property type="entry name" value="BCDNA.GH03377"/>
    <property type="match status" value="1"/>
</dbReference>
<dbReference type="RefSeq" id="WP_145371610.1">
    <property type="nucleotide sequence ID" value="NZ_CP036275.1"/>
</dbReference>
<dbReference type="Pfam" id="PF01408">
    <property type="entry name" value="GFO_IDH_MocA"/>
    <property type="match status" value="1"/>
</dbReference>
<dbReference type="Gene3D" id="3.40.50.720">
    <property type="entry name" value="NAD(P)-binding Rossmann-like Domain"/>
    <property type="match status" value="1"/>
</dbReference>
<dbReference type="EMBL" id="CP036275">
    <property type="protein sequence ID" value="QDU40361.1"/>
    <property type="molecule type" value="Genomic_DNA"/>
</dbReference>
<proteinExistence type="predicted"/>
<dbReference type="OrthoDB" id="9802794at2"/>
<dbReference type="SUPFAM" id="SSF55347">
    <property type="entry name" value="Glyceraldehyde-3-phosphate dehydrogenase-like, C-terminal domain"/>
    <property type="match status" value="1"/>
</dbReference>
<dbReference type="InterPro" id="IPR000683">
    <property type="entry name" value="Gfo/Idh/MocA-like_OxRdtase_N"/>
</dbReference>
<name>A0A517ZD22_9PLAN</name>
<dbReference type="EC" id="1.-.-.-" evidence="4"/>
<dbReference type="GO" id="GO:0016491">
    <property type="term" value="F:oxidoreductase activity"/>
    <property type="evidence" value="ECO:0007669"/>
    <property type="project" value="UniProtKB-KW"/>
</dbReference>
<keyword evidence="5" id="KW-1185">Reference proteome</keyword>
<evidence type="ECO:0000313" key="5">
    <source>
        <dbReference type="Proteomes" id="UP000320496"/>
    </source>
</evidence>
<gene>
    <name evidence="4" type="primary">yvaA</name>
    <name evidence="4" type="ORF">Mal4_47170</name>
</gene>
<keyword evidence="1 4" id="KW-0560">Oxidoreductase</keyword>
<dbReference type="KEGG" id="mri:Mal4_47170"/>
<feature type="domain" description="Gfo/Idh/MocA-like oxidoreductase N-terminal" evidence="2">
    <location>
        <begin position="4"/>
        <end position="120"/>
    </location>
</feature>
<dbReference type="AlphaFoldDB" id="A0A517ZD22"/>
<dbReference type="SUPFAM" id="SSF51735">
    <property type="entry name" value="NAD(P)-binding Rossmann-fold domains"/>
    <property type="match status" value="1"/>
</dbReference>
<evidence type="ECO:0000313" key="4">
    <source>
        <dbReference type="EMBL" id="QDU40361.1"/>
    </source>
</evidence>
<reference evidence="4 5" key="1">
    <citation type="submission" date="2019-02" db="EMBL/GenBank/DDBJ databases">
        <title>Deep-cultivation of Planctomycetes and their phenomic and genomic characterization uncovers novel biology.</title>
        <authorList>
            <person name="Wiegand S."/>
            <person name="Jogler M."/>
            <person name="Boedeker C."/>
            <person name="Pinto D."/>
            <person name="Vollmers J."/>
            <person name="Rivas-Marin E."/>
            <person name="Kohn T."/>
            <person name="Peeters S.H."/>
            <person name="Heuer A."/>
            <person name="Rast P."/>
            <person name="Oberbeckmann S."/>
            <person name="Bunk B."/>
            <person name="Jeske O."/>
            <person name="Meyerdierks A."/>
            <person name="Storesund J.E."/>
            <person name="Kallscheuer N."/>
            <person name="Luecker S."/>
            <person name="Lage O.M."/>
            <person name="Pohl T."/>
            <person name="Merkel B.J."/>
            <person name="Hornburger P."/>
            <person name="Mueller R.-W."/>
            <person name="Bruemmer F."/>
            <person name="Labrenz M."/>
            <person name="Spormann A.M."/>
            <person name="Op den Camp H."/>
            <person name="Overmann J."/>
            <person name="Amann R."/>
            <person name="Jetten M.S.M."/>
            <person name="Mascher T."/>
            <person name="Medema M.H."/>
            <person name="Devos D.P."/>
            <person name="Kaster A.-K."/>
            <person name="Ovreas L."/>
            <person name="Rohde M."/>
            <person name="Galperin M.Y."/>
            <person name="Jogler C."/>
        </authorList>
    </citation>
    <scope>NUCLEOTIDE SEQUENCE [LARGE SCALE GENOMIC DNA]</scope>
    <source>
        <strain evidence="4 5">Mal4</strain>
    </source>
</reference>
<evidence type="ECO:0000259" key="2">
    <source>
        <dbReference type="Pfam" id="PF01408"/>
    </source>
</evidence>
<dbReference type="InterPro" id="IPR055170">
    <property type="entry name" value="GFO_IDH_MocA-like_dom"/>
</dbReference>
<evidence type="ECO:0000256" key="1">
    <source>
        <dbReference type="ARBA" id="ARBA00023002"/>
    </source>
</evidence>
<dbReference type="GO" id="GO:0000166">
    <property type="term" value="F:nucleotide binding"/>
    <property type="evidence" value="ECO:0007669"/>
    <property type="project" value="InterPro"/>
</dbReference>
<dbReference type="InterPro" id="IPR050463">
    <property type="entry name" value="Gfo/Idh/MocA_oxidrdct_glycsds"/>
</dbReference>
<dbReference type="PANTHER" id="PTHR43818">
    <property type="entry name" value="BCDNA.GH03377"/>
    <property type="match status" value="1"/>
</dbReference>